<feature type="compositionally biased region" description="Basic residues" evidence="6">
    <location>
        <begin position="389"/>
        <end position="402"/>
    </location>
</feature>
<feature type="compositionally biased region" description="Basic residues" evidence="6">
    <location>
        <begin position="556"/>
        <end position="573"/>
    </location>
</feature>
<dbReference type="Pfam" id="PF10341">
    <property type="entry name" value="TPP1"/>
    <property type="match status" value="1"/>
</dbReference>
<accession>A0A9P4UMY2</accession>
<feature type="domain" description="Shelterin complex subunit TPP1/Est3" evidence="7">
    <location>
        <begin position="8"/>
        <end position="157"/>
    </location>
</feature>
<dbReference type="AlphaFoldDB" id="A0A9P4UMY2"/>
<keyword evidence="9" id="KW-1185">Reference proteome</keyword>
<keyword evidence="5" id="KW-0539">Nucleus</keyword>
<evidence type="ECO:0000256" key="4">
    <source>
        <dbReference type="ARBA" id="ARBA00022895"/>
    </source>
</evidence>
<feature type="compositionally biased region" description="Polar residues" evidence="6">
    <location>
        <begin position="304"/>
        <end position="334"/>
    </location>
</feature>
<organism evidence="8 9">
    <name type="scientific">Polychaeton citri CBS 116435</name>
    <dbReference type="NCBI Taxonomy" id="1314669"/>
    <lineage>
        <taxon>Eukaryota</taxon>
        <taxon>Fungi</taxon>
        <taxon>Dikarya</taxon>
        <taxon>Ascomycota</taxon>
        <taxon>Pezizomycotina</taxon>
        <taxon>Dothideomycetes</taxon>
        <taxon>Dothideomycetidae</taxon>
        <taxon>Capnodiales</taxon>
        <taxon>Capnodiaceae</taxon>
        <taxon>Polychaeton</taxon>
    </lineage>
</organism>
<evidence type="ECO:0000256" key="1">
    <source>
        <dbReference type="ARBA" id="ARBA00004123"/>
    </source>
</evidence>
<comment type="subcellular location">
    <subcellularLocation>
        <location evidence="2">Chromosome</location>
        <location evidence="2">Telomere</location>
    </subcellularLocation>
    <subcellularLocation>
        <location evidence="1">Nucleus</location>
    </subcellularLocation>
</comment>
<proteinExistence type="predicted"/>
<feature type="compositionally biased region" description="Acidic residues" evidence="6">
    <location>
        <begin position="472"/>
        <end position="481"/>
    </location>
</feature>
<feature type="region of interest" description="Disordered" evidence="6">
    <location>
        <begin position="383"/>
        <end position="402"/>
    </location>
</feature>
<dbReference type="GO" id="GO:0000781">
    <property type="term" value="C:chromosome, telomeric region"/>
    <property type="evidence" value="ECO:0007669"/>
    <property type="project" value="UniProtKB-SubCell"/>
</dbReference>
<dbReference type="OrthoDB" id="3538943at2759"/>
<gene>
    <name evidence="8" type="ORF">K431DRAFT_284458</name>
</gene>
<evidence type="ECO:0000313" key="8">
    <source>
        <dbReference type="EMBL" id="KAF2721767.1"/>
    </source>
</evidence>
<feature type="region of interest" description="Disordered" evidence="6">
    <location>
        <begin position="197"/>
        <end position="374"/>
    </location>
</feature>
<comment type="caution">
    <text evidence="8">The sequence shown here is derived from an EMBL/GenBank/DDBJ whole genome shotgun (WGS) entry which is preliminary data.</text>
</comment>
<dbReference type="GO" id="GO:0005697">
    <property type="term" value="C:telomerase holoenzyme complex"/>
    <property type="evidence" value="ECO:0007669"/>
    <property type="project" value="InterPro"/>
</dbReference>
<feature type="compositionally biased region" description="Polar residues" evidence="6">
    <location>
        <begin position="453"/>
        <end position="463"/>
    </location>
</feature>
<name>A0A9P4UMY2_9PEZI</name>
<dbReference type="EMBL" id="MU003787">
    <property type="protein sequence ID" value="KAF2721767.1"/>
    <property type="molecule type" value="Genomic_DNA"/>
</dbReference>
<keyword evidence="3" id="KW-0158">Chromosome</keyword>
<evidence type="ECO:0000256" key="6">
    <source>
        <dbReference type="SAM" id="MobiDB-lite"/>
    </source>
</evidence>
<evidence type="ECO:0000313" key="9">
    <source>
        <dbReference type="Proteomes" id="UP000799441"/>
    </source>
</evidence>
<reference evidence="8" key="1">
    <citation type="journal article" date="2020" name="Stud. Mycol.">
        <title>101 Dothideomycetes genomes: a test case for predicting lifestyles and emergence of pathogens.</title>
        <authorList>
            <person name="Haridas S."/>
            <person name="Albert R."/>
            <person name="Binder M."/>
            <person name="Bloem J."/>
            <person name="Labutti K."/>
            <person name="Salamov A."/>
            <person name="Andreopoulos B."/>
            <person name="Baker S."/>
            <person name="Barry K."/>
            <person name="Bills G."/>
            <person name="Bluhm B."/>
            <person name="Cannon C."/>
            <person name="Castanera R."/>
            <person name="Culley D."/>
            <person name="Daum C."/>
            <person name="Ezra D."/>
            <person name="Gonzalez J."/>
            <person name="Henrissat B."/>
            <person name="Kuo A."/>
            <person name="Liang C."/>
            <person name="Lipzen A."/>
            <person name="Lutzoni F."/>
            <person name="Magnuson J."/>
            <person name="Mondo S."/>
            <person name="Nolan M."/>
            <person name="Ohm R."/>
            <person name="Pangilinan J."/>
            <person name="Park H.-J."/>
            <person name="Ramirez L."/>
            <person name="Alfaro M."/>
            <person name="Sun H."/>
            <person name="Tritt A."/>
            <person name="Yoshinaga Y."/>
            <person name="Zwiers L.-H."/>
            <person name="Turgeon B."/>
            <person name="Goodwin S."/>
            <person name="Spatafora J."/>
            <person name="Crous P."/>
            <person name="Grigoriev I."/>
        </authorList>
    </citation>
    <scope>NUCLEOTIDE SEQUENCE</scope>
    <source>
        <strain evidence="8">CBS 116435</strain>
    </source>
</reference>
<dbReference type="Proteomes" id="UP000799441">
    <property type="component" value="Unassembled WGS sequence"/>
</dbReference>
<keyword evidence="4" id="KW-0779">Telomere</keyword>
<evidence type="ECO:0000259" key="7">
    <source>
        <dbReference type="Pfam" id="PF10341"/>
    </source>
</evidence>
<protein>
    <recommendedName>
        <fullName evidence="7">Shelterin complex subunit TPP1/Est3 domain-containing protein</fullName>
    </recommendedName>
</protein>
<dbReference type="GO" id="GO:0007004">
    <property type="term" value="P:telomere maintenance via telomerase"/>
    <property type="evidence" value="ECO:0007669"/>
    <property type="project" value="InterPro"/>
</dbReference>
<feature type="compositionally biased region" description="Basic and acidic residues" evidence="6">
    <location>
        <begin position="222"/>
        <end position="232"/>
    </location>
</feature>
<feature type="compositionally biased region" description="Acidic residues" evidence="6">
    <location>
        <begin position="490"/>
        <end position="506"/>
    </location>
</feature>
<evidence type="ECO:0000256" key="2">
    <source>
        <dbReference type="ARBA" id="ARBA00004574"/>
    </source>
</evidence>
<feature type="compositionally biased region" description="Low complexity" evidence="6">
    <location>
        <begin position="363"/>
        <end position="374"/>
    </location>
</feature>
<dbReference type="InterPro" id="IPR019437">
    <property type="entry name" value="TPP1/Est3"/>
</dbReference>
<sequence length="573" mass="63170">MVQKAEEWIASLIEGQLSAAINWRLVRDLRQRRHPYIKQEPGINAGSGSTDGPYEDNGTDLKIRLLPNHLRSFQLLKILNLNSSDAALNCVVTDGFTEIRATLSDEAVATIEDELERRISLEDHGDIVTCKSASIHATPYGIPSCQVQLYVASLEYEYHLRKPIGKGTPIEARQIVINAVREITQLQDLKSGYVELDAGNGDEHAGGDVPPVAPSQTLVPRSSDRPTRRLDGPDSATHSQAIPATPHSPSGIRQPHSKRSRQTRFDREGLEVIQGVNFHKPVSIGRATTERESSPDDMPPRVVSRTTFTQLSNLLSKTKPSTSEEVPQKSQAESSRAIGSVVEGNNIPAQAEREPTPRNCGSTAPTRLTPAAPTPEAVNVALDADQPRGPHKHSPRTLFNYHRRKIPHDQQRLLESQLSWFPPLPGKQFPHPNVPIALLQKWKESASERSRGSKQNSTHTEQPSHPGIATSVEEEESSSESESDKKSASEDEADTDSDEMLSEEEWPPTPQVAQQLPPDSSLPGQIPNATPSQRPPAATGELELEVPRTIADPAVAHRKARSDHFRAMQRRKW</sequence>
<evidence type="ECO:0000256" key="3">
    <source>
        <dbReference type="ARBA" id="ARBA00022454"/>
    </source>
</evidence>
<evidence type="ECO:0000256" key="5">
    <source>
        <dbReference type="ARBA" id="ARBA00023242"/>
    </source>
</evidence>
<dbReference type="GO" id="GO:0042162">
    <property type="term" value="F:telomeric DNA binding"/>
    <property type="evidence" value="ECO:0007669"/>
    <property type="project" value="InterPro"/>
</dbReference>
<feature type="region of interest" description="Disordered" evidence="6">
    <location>
        <begin position="443"/>
        <end position="573"/>
    </location>
</feature>